<dbReference type="PANTHER" id="PTHR23171">
    <property type="entry name" value="GDOWN1"/>
    <property type="match status" value="1"/>
</dbReference>
<evidence type="ECO:0000313" key="3">
    <source>
        <dbReference type="Proteomes" id="UP001266305"/>
    </source>
</evidence>
<protein>
    <submittedName>
        <fullName evidence="2">Coiled-coil domain-containing protein 68</fullName>
    </submittedName>
</protein>
<gene>
    <name evidence="2" type="primary">CCDC68_1</name>
    <name evidence="2" type="ORF">P7K49_028065</name>
</gene>
<evidence type="ECO:0000256" key="1">
    <source>
        <dbReference type="SAM" id="MobiDB-lite"/>
    </source>
</evidence>
<name>A0ABQ9UDF5_SAGOE</name>
<dbReference type="InterPro" id="IPR051375">
    <property type="entry name" value="Tuftelin_GRINL1A/MYZAP/CCD68"/>
</dbReference>
<evidence type="ECO:0000313" key="2">
    <source>
        <dbReference type="EMBL" id="KAK2094327.1"/>
    </source>
</evidence>
<sequence>MATVTVTTEIPPRDKMEDNSALYESTSAHIIEETEYVKKIRTTLEKIRTQMFKDEVRPNSTNHSLDTKPPQTIEGQQINHASKHQPSGPVGILPE</sequence>
<dbReference type="PANTHER" id="PTHR23171:SF3">
    <property type="entry name" value="COILED-COIL DOMAIN-CONTAINING PROTEIN 68"/>
    <property type="match status" value="1"/>
</dbReference>
<comment type="caution">
    <text evidence="2">The sequence shown here is derived from an EMBL/GenBank/DDBJ whole genome shotgun (WGS) entry which is preliminary data.</text>
</comment>
<keyword evidence="3" id="KW-1185">Reference proteome</keyword>
<accession>A0ABQ9UDF5</accession>
<feature type="region of interest" description="Disordered" evidence="1">
    <location>
        <begin position="52"/>
        <end position="95"/>
    </location>
</feature>
<organism evidence="2 3">
    <name type="scientific">Saguinus oedipus</name>
    <name type="common">Cotton-top tamarin</name>
    <name type="synonym">Oedipomidas oedipus</name>
    <dbReference type="NCBI Taxonomy" id="9490"/>
    <lineage>
        <taxon>Eukaryota</taxon>
        <taxon>Metazoa</taxon>
        <taxon>Chordata</taxon>
        <taxon>Craniata</taxon>
        <taxon>Vertebrata</taxon>
        <taxon>Euteleostomi</taxon>
        <taxon>Mammalia</taxon>
        <taxon>Eutheria</taxon>
        <taxon>Euarchontoglires</taxon>
        <taxon>Primates</taxon>
        <taxon>Haplorrhini</taxon>
        <taxon>Platyrrhini</taxon>
        <taxon>Cebidae</taxon>
        <taxon>Callitrichinae</taxon>
        <taxon>Saguinus</taxon>
    </lineage>
</organism>
<reference evidence="2 3" key="1">
    <citation type="submission" date="2023-05" db="EMBL/GenBank/DDBJ databases">
        <title>B98-5 Cell Line De Novo Hybrid Assembly: An Optical Mapping Approach.</title>
        <authorList>
            <person name="Kananen K."/>
            <person name="Auerbach J.A."/>
            <person name="Kautto E."/>
            <person name="Blachly J.S."/>
        </authorList>
    </citation>
    <scope>NUCLEOTIDE SEQUENCE [LARGE SCALE GENOMIC DNA]</scope>
    <source>
        <strain evidence="2">B95-8</strain>
        <tissue evidence="2">Cell line</tissue>
    </source>
</reference>
<proteinExistence type="predicted"/>
<dbReference type="EMBL" id="JASSZA010000014">
    <property type="protein sequence ID" value="KAK2094327.1"/>
    <property type="molecule type" value="Genomic_DNA"/>
</dbReference>
<feature type="compositionally biased region" description="Polar residues" evidence="1">
    <location>
        <begin position="58"/>
        <end position="80"/>
    </location>
</feature>
<dbReference type="Proteomes" id="UP001266305">
    <property type="component" value="Unassembled WGS sequence"/>
</dbReference>